<reference evidence="12" key="2">
    <citation type="submission" date="2021-12" db="EMBL/GenBank/DDBJ databases">
        <title>Resequencing data analysis of finger millet.</title>
        <authorList>
            <person name="Hatakeyama M."/>
            <person name="Aluri S."/>
            <person name="Balachadran M.T."/>
            <person name="Sivarajan S.R."/>
            <person name="Poveda L."/>
            <person name="Shimizu-Inatsugi R."/>
            <person name="Schlapbach R."/>
            <person name="Sreeman S.M."/>
            <person name="Shimizu K.K."/>
        </authorList>
    </citation>
    <scope>NUCLEOTIDE SEQUENCE</scope>
</reference>
<evidence type="ECO:0000313" key="14">
    <source>
        <dbReference type="Proteomes" id="UP001054889"/>
    </source>
</evidence>
<evidence type="ECO:0000256" key="6">
    <source>
        <dbReference type="ARBA" id="ARBA00022989"/>
    </source>
</evidence>
<keyword evidence="7" id="KW-0560">Oxidoreductase</keyword>
<keyword evidence="10" id="KW-0472">Membrane</keyword>
<comment type="cofactor">
    <cofactor evidence="11">
        <name>heme</name>
        <dbReference type="ChEBI" id="CHEBI:30413"/>
    </cofactor>
</comment>
<evidence type="ECO:0000256" key="11">
    <source>
        <dbReference type="PIRSR" id="PIRSR602401-1"/>
    </source>
</evidence>
<dbReference type="GO" id="GO:0005506">
    <property type="term" value="F:iron ion binding"/>
    <property type="evidence" value="ECO:0007669"/>
    <property type="project" value="InterPro"/>
</dbReference>
<dbReference type="EMBL" id="BQKI01000080">
    <property type="protein sequence ID" value="GJN28654.1"/>
    <property type="molecule type" value="Genomic_DNA"/>
</dbReference>
<dbReference type="InterPro" id="IPR001128">
    <property type="entry name" value="Cyt_P450"/>
</dbReference>
<dbReference type="PANTHER" id="PTHR24282">
    <property type="entry name" value="CYTOCHROME P450 FAMILY MEMBER"/>
    <property type="match status" value="1"/>
</dbReference>
<dbReference type="AlphaFoldDB" id="A0AAV5F175"/>
<keyword evidence="6" id="KW-1133">Transmembrane helix</keyword>
<protein>
    <submittedName>
        <fullName evidence="12">Uncharacterized protein</fullName>
    </submittedName>
</protein>
<evidence type="ECO:0000256" key="1">
    <source>
        <dbReference type="ARBA" id="ARBA00004370"/>
    </source>
</evidence>
<evidence type="ECO:0000313" key="12">
    <source>
        <dbReference type="EMBL" id="GJN28602.1"/>
    </source>
</evidence>
<evidence type="ECO:0000256" key="4">
    <source>
        <dbReference type="ARBA" id="ARBA00022692"/>
    </source>
</evidence>
<evidence type="ECO:0000256" key="5">
    <source>
        <dbReference type="ARBA" id="ARBA00022723"/>
    </source>
</evidence>
<keyword evidence="5 11" id="KW-0479">Metal-binding</keyword>
<comment type="subcellular location">
    <subcellularLocation>
        <location evidence="1">Membrane</location>
    </subcellularLocation>
</comment>
<organism evidence="12 14">
    <name type="scientific">Eleusine coracana subsp. coracana</name>
    <dbReference type="NCBI Taxonomy" id="191504"/>
    <lineage>
        <taxon>Eukaryota</taxon>
        <taxon>Viridiplantae</taxon>
        <taxon>Streptophyta</taxon>
        <taxon>Embryophyta</taxon>
        <taxon>Tracheophyta</taxon>
        <taxon>Spermatophyta</taxon>
        <taxon>Magnoliopsida</taxon>
        <taxon>Liliopsida</taxon>
        <taxon>Poales</taxon>
        <taxon>Poaceae</taxon>
        <taxon>PACMAD clade</taxon>
        <taxon>Chloridoideae</taxon>
        <taxon>Cynodonteae</taxon>
        <taxon>Eleusininae</taxon>
        <taxon>Eleusine</taxon>
    </lineage>
</organism>
<dbReference type="InterPro" id="IPR036396">
    <property type="entry name" value="Cyt_P450_sf"/>
</dbReference>
<gene>
    <name evidence="12" type="primary">gb16746</name>
    <name evidence="13" type="synonym">gb16804</name>
    <name evidence="12" type="ORF">PR202_gb16746</name>
    <name evidence="13" type="ORF">PR202_gb16804</name>
</gene>
<dbReference type="PRINTS" id="PR00385">
    <property type="entry name" value="P450"/>
</dbReference>
<dbReference type="GO" id="GO:0016020">
    <property type="term" value="C:membrane"/>
    <property type="evidence" value="ECO:0007669"/>
    <property type="project" value="UniProtKB-SubCell"/>
</dbReference>
<evidence type="ECO:0000256" key="7">
    <source>
        <dbReference type="ARBA" id="ARBA00023002"/>
    </source>
</evidence>
<keyword evidence="8 11" id="KW-0408">Iron</keyword>
<keyword evidence="3 11" id="KW-0349">Heme</keyword>
<comment type="caution">
    <text evidence="12">The sequence shown here is derived from an EMBL/GenBank/DDBJ whole genome shotgun (WGS) entry which is preliminary data.</text>
</comment>
<evidence type="ECO:0000313" key="13">
    <source>
        <dbReference type="EMBL" id="GJN28654.1"/>
    </source>
</evidence>
<proteinExistence type="inferred from homology"/>
<sequence>MLPAFYTCCTDLVDRWESKLASSDGSYEVDIWPEFRNQTGDVISRTAFGSNIVEGRRIFQLQAEQAQRLIKSFQYMYIPGSLYLPTKNNRRMDEINKEIEGIIRGLIIKREREMGNGEPSGNDMLGLLMQSNMDSGKGSMRMSTEDIIDECKLFYFAGTDATAVLLTWTLVLLCMHPEWQNVAREEVLSVFGREKPNFDGVSRLRKVTMILYEVLRLYPPQVTLTRRVSKDIQIGGITYPEGVILELPIILIHHNTELWGEDAREFKPERFAEGISKANKDRPAYFPFGWAARICIGQNFALLQAKMALSMILQRFEFQLSPSYTHAPYTVITLHPQHGAQIILKKRL</sequence>
<reference evidence="12" key="1">
    <citation type="journal article" date="2018" name="DNA Res.">
        <title>Multiple hybrid de novo genome assembly of finger millet, an orphan allotetraploid crop.</title>
        <authorList>
            <person name="Hatakeyama M."/>
            <person name="Aluri S."/>
            <person name="Balachadran M.T."/>
            <person name="Sivarajan S.R."/>
            <person name="Patrignani A."/>
            <person name="Gruter S."/>
            <person name="Poveda L."/>
            <person name="Shimizu-Inatsugi R."/>
            <person name="Baeten J."/>
            <person name="Francoijs K.J."/>
            <person name="Nataraja K.N."/>
            <person name="Reddy Y.A.N."/>
            <person name="Phadnis S."/>
            <person name="Ravikumar R.L."/>
            <person name="Schlapbach R."/>
            <person name="Sreeman S.M."/>
            <person name="Shimizu K.K."/>
        </authorList>
    </citation>
    <scope>NUCLEOTIDE SEQUENCE</scope>
</reference>
<keyword evidence="14" id="KW-1185">Reference proteome</keyword>
<keyword evidence="9" id="KW-0503">Monooxygenase</keyword>
<dbReference type="SUPFAM" id="SSF48264">
    <property type="entry name" value="Cytochrome P450"/>
    <property type="match status" value="1"/>
</dbReference>
<dbReference type="GO" id="GO:0004497">
    <property type="term" value="F:monooxygenase activity"/>
    <property type="evidence" value="ECO:0007669"/>
    <property type="project" value="UniProtKB-KW"/>
</dbReference>
<dbReference type="GO" id="GO:0020037">
    <property type="term" value="F:heme binding"/>
    <property type="evidence" value="ECO:0007669"/>
    <property type="project" value="InterPro"/>
</dbReference>
<dbReference type="Pfam" id="PF00067">
    <property type="entry name" value="p450"/>
    <property type="match status" value="1"/>
</dbReference>
<evidence type="ECO:0000256" key="8">
    <source>
        <dbReference type="ARBA" id="ARBA00023004"/>
    </source>
</evidence>
<evidence type="ECO:0000256" key="3">
    <source>
        <dbReference type="ARBA" id="ARBA00022617"/>
    </source>
</evidence>
<evidence type="ECO:0000256" key="10">
    <source>
        <dbReference type="ARBA" id="ARBA00023136"/>
    </source>
</evidence>
<dbReference type="Proteomes" id="UP001054889">
    <property type="component" value="Unassembled WGS sequence"/>
</dbReference>
<dbReference type="Gene3D" id="1.10.630.10">
    <property type="entry name" value="Cytochrome P450"/>
    <property type="match status" value="1"/>
</dbReference>
<name>A0AAV5F175_ELECO</name>
<dbReference type="PRINTS" id="PR00463">
    <property type="entry name" value="EP450I"/>
</dbReference>
<evidence type="ECO:0000256" key="9">
    <source>
        <dbReference type="ARBA" id="ARBA00023033"/>
    </source>
</evidence>
<dbReference type="EMBL" id="BQKI01000080">
    <property type="protein sequence ID" value="GJN28602.1"/>
    <property type="molecule type" value="Genomic_DNA"/>
</dbReference>
<dbReference type="InterPro" id="IPR050665">
    <property type="entry name" value="Cytochrome_P450_Monooxygen"/>
</dbReference>
<feature type="binding site" description="axial binding residue" evidence="11">
    <location>
        <position position="295"/>
    </location>
    <ligand>
        <name>heme</name>
        <dbReference type="ChEBI" id="CHEBI:30413"/>
    </ligand>
    <ligandPart>
        <name>Fe</name>
        <dbReference type="ChEBI" id="CHEBI:18248"/>
    </ligandPart>
</feature>
<evidence type="ECO:0000256" key="2">
    <source>
        <dbReference type="ARBA" id="ARBA00010617"/>
    </source>
</evidence>
<dbReference type="InterPro" id="IPR002401">
    <property type="entry name" value="Cyt_P450_E_grp-I"/>
</dbReference>
<dbReference type="GO" id="GO:0016705">
    <property type="term" value="F:oxidoreductase activity, acting on paired donors, with incorporation or reduction of molecular oxygen"/>
    <property type="evidence" value="ECO:0007669"/>
    <property type="project" value="InterPro"/>
</dbReference>
<comment type="similarity">
    <text evidence="2">Belongs to the cytochrome P450 family.</text>
</comment>
<keyword evidence="4" id="KW-0812">Transmembrane</keyword>
<dbReference type="GO" id="GO:0006629">
    <property type="term" value="P:lipid metabolic process"/>
    <property type="evidence" value="ECO:0007669"/>
    <property type="project" value="UniProtKB-ARBA"/>
</dbReference>
<dbReference type="PANTHER" id="PTHR24282:SF109">
    <property type="entry name" value="OS01G0627800 PROTEIN"/>
    <property type="match status" value="1"/>
</dbReference>
<accession>A0AAV5F175</accession>